<dbReference type="SUPFAM" id="SSF52540">
    <property type="entry name" value="P-loop containing nucleoside triphosphate hydrolases"/>
    <property type="match status" value="1"/>
</dbReference>
<dbReference type="EMBL" id="CSTE01000001">
    <property type="protein sequence ID" value="CQR49021.1"/>
    <property type="molecule type" value="Genomic_DNA"/>
</dbReference>
<sequence length="575" mass="65233">MRLSRIRIKNYRSIFDEGDEEYALMELSPSGNYIVGPNNVGKSNIIRALQLALRPEGRRDYSPELDMPKQKKWAYPTITLDFEMERKRGPYKTLLRYVDEYERSVPDAKSETFADQDRVRFYVKHTTEKDSRQELFLANGAGSRKGDEELLEKALNQFHEVVRLVDIESGEDLDSLLQRGFNELFAQVLSERFRDEIETAKTHRENYRTYLEEDILDSVDEYITKQLSNHIPGIQSVNLSPKLGTVESTLADVDIQMDDSVETPLHLKGTGVRSAVIQMIMSFIADASRRAVVFAIEEPEAFLHPERHASLANELESFTSQSDISLIATTHSPFLLTNDSEAGVFTVSKNSVGQTIVESGSSRQDSIRRAKRLLTGSRSVPTALDIIDSISDTCDGILIVEGTTDEKYLKSAARCYPDGDLLEGIHIVSAEGAKDVVKDTVVLNRIFDGEKTVHALLDDDGPGDKAHTVLTSRLQFDNNREISKYSRWRPKDGEDVEAEDLFPDDFIEAFAEKQGDDVIEGFGTRNDGTRHYELVWTAKDDFTKWVDKNADIDDFELWYDLIYDVRDELGLPDIR</sequence>
<proteinExistence type="predicted"/>
<dbReference type="Pfam" id="PF13304">
    <property type="entry name" value="AAA_21"/>
    <property type="match status" value="1"/>
</dbReference>
<name>A0A0D6JMA3_9EURY</name>
<evidence type="ECO:0000313" key="3">
    <source>
        <dbReference type="Proteomes" id="UP000198902"/>
    </source>
</evidence>
<keyword evidence="3" id="KW-1185">Reference proteome</keyword>
<dbReference type="PANTHER" id="PTHR43581:SF4">
    <property type="entry name" value="ATP_GTP PHOSPHATASE"/>
    <property type="match status" value="1"/>
</dbReference>
<dbReference type="InterPro" id="IPR003959">
    <property type="entry name" value="ATPase_AAA_core"/>
</dbReference>
<feature type="domain" description="ATPase AAA-type core" evidence="1">
    <location>
        <begin position="34"/>
        <end position="336"/>
    </location>
</feature>
<gene>
    <name evidence="2" type="ORF">BN996_00476</name>
</gene>
<reference evidence="3" key="1">
    <citation type="submission" date="2015-03" db="EMBL/GenBank/DDBJ databases">
        <authorList>
            <person name="Urmite Genomes"/>
        </authorList>
    </citation>
    <scope>NUCLEOTIDE SEQUENCE [LARGE SCALE GENOMIC DNA]</scope>
    <source>
        <strain evidence="3">Arc-Hr</strain>
    </source>
</reference>
<dbReference type="Gene3D" id="3.40.50.300">
    <property type="entry name" value="P-loop containing nucleotide triphosphate hydrolases"/>
    <property type="match status" value="1"/>
</dbReference>
<dbReference type="RefSeq" id="WP_089776992.1">
    <property type="nucleotide sequence ID" value="NZ_CABLRR010000001.1"/>
</dbReference>
<dbReference type="InterPro" id="IPR051396">
    <property type="entry name" value="Bact_Antivir_Def_Nuclease"/>
</dbReference>
<protein>
    <recommendedName>
        <fullName evidence="1">ATPase AAA-type core domain-containing protein</fullName>
    </recommendedName>
</protein>
<dbReference type="Proteomes" id="UP000198902">
    <property type="component" value="Unassembled WGS sequence"/>
</dbReference>
<organism evidence="2 3">
    <name type="scientific">Haloferax massiliensis</name>
    <dbReference type="NCBI Taxonomy" id="1476858"/>
    <lineage>
        <taxon>Archaea</taxon>
        <taxon>Methanobacteriati</taxon>
        <taxon>Methanobacteriota</taxon>
        <taxon>Stenosarchaea group</taxon>
        <taxon>Halobacteria</taxon>
        <taxon>Halobacteriales</taxon>
        <taxon>Haloferacaceae</taxon>
        <taxon>Haloferax</taxon>
    </lineage>
</organism>
<dbReference type="GO" id="GO:0016887">
    <property type="term" value="F:ATP hydrolysis activity"/>
    <property type="evidence" value="ECO:0007669"/>
    <property type="project" value="InterPro"/>
</dbReference>
<accession>A0A0D6JMA3</accession>
<evidence type="ECO:0000313" key="2">
    <source>
        <dbReference type="EMBL" id="CQR49021.1"/>
    </source>
</evidence>
<dbReference type="OrthoDB" id="25344at2157"/>
<dbReference type="PANTHER" id="PTHR43581">
    <property type="entry name" value="ATP/GTP PHOSPHATASE"/>
    <property type="match status" value="1"/>
</dbReference>
<dbReference type="GO" id="GO:0005524">
    <property type="term" value="F:ATP binding"/>
    <property type="evidence" value="ECO:0007669"/>
    <property type="project" value="InterPro"/>
</dbReference>
<dbReference type="InterPro" id="IPR027417">
    <property type="entry name" value="P-loop_NTPase"/>
</dbReference>
<evidence type="ECO:0000259" key="1">
    <source>
        <dbReference type="Pfam" id="PF13304"/>
    </source>
</evidence>
<dbReference type="AlphaFoldDB" id="A0A0D6JMA3"/>